<protein>
    <submittedName>
        <fullName evidence="2">Uncharacterized protein</fullName>
    </submittedName>
</protein>
<evidence type="ECO:0000313" key="2">
    <source>
        <dbReference type="EMBL" id="MQL72126.1"/>
    </source>
</evidence>
<organism evidence="2 3">
    <name type="scientific">Colocasia esculenta</name>
    <name type="common">Wild taro</name>
    <name type="synonym">Arum esculentum</name>
    <dbReference type="NCBI Taxonomy" id="4460"/>
    <lineage>
        <taxon>Eukaryota</taxon>
        <taxon>Viridiplantae</taxon>
        <taxon>Streptophyta</taxon>
        <taxon>Embryophyta</taxon>
        <taxon>Tracheophyta</taxon>
        <taxon>Spermatophyta</taxon>
        <taxon>Magnoliopsida</taxon>
        <taxon>Liliopsida</taxon>
        <taxon>Araceae</taxon>
        <taxon>Aroideae</taxon>
        <taxon>Colocasieae</taxon>
        <taxon>Colocasia</taxon>
    </lineage>
</organism>
<dbReference type="EMBL" id="NMUH01000120">
    <property type="protein sequence ID" value="MQL72126.1"/>
    <property type="molecule type" value="Genomic_DNA"/>
</dbReference>
<accession>A0A843TPJ8</accession>
<feature type="transmembrane region" description="Helical" evidence="1">
    <location>
        <begin position="272"/>
        <end position="292"/>
    </location>
</feature>
<name>A0A843TPJ8_COLES</name>
<feature type="transmembrane region" description="Helical" evidence="1">
    <location>
        <begin position="216"/>
        <end position="233"/>
    </location>
</feature>
<sequence length="690" mass="74828">MPHRDRVAVTVPFPGWLALRTFRWGMRKVTSLRLVTEGDTFVAVSWRRCQEGARLASRGSGCCVLLLATSGGGLVAVVVMVFPHDASKGSSSRELSVGWVAEAAVAPCVVSSSESECGELLYLSELRVFLCKFSGSSDLWVETQTSGSLAGVREVRRATSLQGSCACYRRVAAVAMLRAWRVWSLGRFVPWWRGWRWTRWQCSSPYGGQLQASPDAVLLVVFISFGRVCVAMAKRAYICLMSVHCSLRHLSMVVVGLVLAGCELWLRCIAWLPYVLGLRYAVVLVGVFLRVLPELCLGGSGGGFAGDRVSFVVARHLWGCRSVWTPYVWLELKALAGDPFSLFLLPISFPLPSVVLHLPLSPLCVSGEKEGRACVLGIVELAWRWSIPWVCLSASVATMVRIATLEEASSRVAVAVPFPIPMGWLALRTFRWQTLQVTLLRLLTEGDTFMAMSLQRCQEDLLARACLSWPMALSRVRACLVVAGLVVGCLCCLGPPSSGAFEGAFGATRVLELANELADYGAEGKTRPVSPSSHCIALHWFWSHVGREAEAGARLASRGSGWCVLLFAASGSGLVVVVVMVFPQDFRSPVPWCQSVVAPVCVVSQPCGVSRVRGGSACGPLTLWRSKVAMLVAHLLPSARGSSSRELGVRRVAEAAVAPCVVSSSESEYCELLYLSELRVVLCKFSGYAP</sequence>
<feature type="transmembrane region" description="Helical" evidence="1">
    <location>
        <begin position="245"/>
        <end position="266"/>
    </location>
</feature>
<keyword evidence="1" id="KW-0812">Transmembrane</keyword>
<evidence type="ECO:0000256" key="1">
    <source>
        <dbReference type="SAM" id="Phobius"/>
    </source>
</evidence>
<keyword evidence="1" id="KW-0472">Membrane</keyword>
<keyword evidence="1" id="KW-1133">Transmembrane helix</keyword>
<dbReference type="Proteomes" id="UP000652761">
    <property type="component" value="Unassembled WGS sequence"/>
</dbReference>
<gene>
    <name evidence="2" type="ORF">Taro_004461</name>
</gene>
<reference evidence="2" key="1">
    <citation type="submission" date="2017-07" db="EMBL/GenBank/DDBJ databases">
        <title>Taro Niue Genome Assembly and Annotation.</title>
        <authorList>
            <person name="Atibalentja N."/>
            <person name="Keating K."/>
            <person name="Fields C.J."/>
        </authorList>
    </citation>
    <scope>NUCLEOTIDE SEQUENCE</scope>
    <source>
        <strain evidence="2">Niue_2</strain>
        <tissue evidence="2">Leaf</tissue>
    </source>
</reference>
<feature type="transmembrane region" description="Helical" evidence="1">
    <location>
        <begin position="62"/>
        <end position="82"/>
    </location>
</feature>
<evidence type="ECO:0000313" key="3">
    <source>
        <dbReference type="Proteomes" id="UP000652761"/>
    </source>
</evidence>
<keyword evidence="3" id="KW-1185">Reference proteome</keyword>
<comment type="caution">
    <text evidence="2">The sequence shown here is derived from an EMBL/GenBank/DDBJ whole genome shotgun (WGS) entry which is preliminary data.</text>
</comment>
<dbReference type="AlphaFoldDB" id="A0A843TPJ8"/>
<proteinExistence type="predicted"/>
<feature type="transmembrane region" description="Helical" evidence="1">
    <location>
        <begin position="562"/>
        <end position="582"/>
    </location>
</feature>